<dbReference type="AlphaFoldDB" id="A0A9J6GVQ9"/>
<dbReference type="Proteomes" id="UP000821853">
    <property type="component" value="Chromosome 9"/>
</dbReference>
<dbReference type="VEuPathDB" id="VectorBase:HLOH_054626"/>
<dbReference type="EMBL" id="JABSTR010000011">
    <property type="protein sequence ID" value="KAH9382550.1"/>
    <property type="molecule type" value="Genomic_DNA"/>
</dbReference>
<gene>
    <name evidence="1" type="ORF">HPB48_022163</name>
</gene>
<keyword evidence="2" id="KW-1185">Reference proteome</keyword>
<evidence type="ECO:0000313" key="1">
    <source>
        <dbReference type="EMBL" id="KAH9382550.1"/>
    </source>
</evidence>
<sequence length="127" mass="14229">MSEACAVAVLRYLIKGVKNVSELDKPRFNKTSTRIRVRAECQSGHCLRHPSRGGAFDGDCASDLTFVIGYCCDEARCALLLSRIHEADRVRGILDLPQQCHSPCSPSTRIVLRLYVFRKRSNHDVVP</sequence>
<organism evidence="1 2">
    <name type="scientific">Haemaphysalis longicornis</name>
    <name type="common">Bush tick</name>
    <dbReference type="NCBI Taxonomy" id="44386"/>
    <lineage>
        <taxon>Eukaryota</taxon>
        <taxon>Metazoa</taxon>
        <taxon>Ecdysozoa</taxon>
        <taxon>Arthropoda</taxon>
        <taxon>Chelicerata</taxon>
        <taxon>Arachnida</taxon>
        <taxon>Acari</taxon>
        <taxon>Parasitiformes</taxon>
        <taxon>Ixodida</taxon>
        <taxon>Ixodoidea</taxon>
        <taxon>Ixodidae</taxon>
        <taxon>Haemaphysalinae</taxon>
        <taxon>Haemaphysalis</taxon>
    </lineage>
</organism>
<reference evidence="1 2" key="1">
    <citation type="journal article" date="2020" name="Cell">
        <title>Large-Scale Comparative Analyses of Tick Genomes Elucidate Their Genetic Diversity and Vector Capacities.</title>
        <authorList>
            <consortium name="Tick Genome and Microbiome Consortium (TIGMIC)"/>
            <person name="Jia N."/>
            <person name="Wang J."/>
            <person name="Shi W."/>
            <person name="Du L."/>
            <person name="Sun Y."/>
            <person name="Zhan W."/>
            <person name="Jiang J.F."/>
            <person name="Wang Q."/>
            <person name="Zhang B."/>
            <person name="Ji P."/>
            <person name="Bell-Sakyi L."/>
            <person name="Cui X.M."/>
            <person name="Yuan T.T."/>
            <person name="Jiang B.G."/>
            <person name="Yang W.F."/>
            <person name="Lam T.T."/>
            <person name="Chang Q.C."/>
            <person name="Ding S.J."/>
            <person name="Wang X.J."/>
            <person name="Zhu J.G."/>
            <person name="Ruan X.D."/>
            <person name="Zhao L."/>
            <person name="Wei J.T."/>
            <person name="Ye R.Z."/>
            <person name="Que T.C."/>
            <person name="Du C.H."/>
            <person name="Zhou Y.H."/>
            <person name="Cheng J.X."/>
            <person name="Dai P.F."/>
            <person name="Guo W.B."/>
            <person name="Han X.H."/>
            <person name="Huang E.J."/>
            <person name="Li L.F."/>
            <person name="Wei W."/>
            <person name="Gao Y.C."/>
            <person name="Liu J.Z."/>
            <person name="Shao H.Z."/>
            <person name="Wang X."/>
            <person name="Wang C.C."/>
            <person name="Yang T.C."/>
            <person name="Huo Q.B."/>
            <person name="Li W."/>
            <person name="Chen H.Y."/>
            <person name="Chen S.E."/>
            <person name="Zhou L.G."/>
            <person name="Ni X.B."/>
            <person name="Tian J.H."/>
            <person name="Sheng Y."/>
            <person name="Liu T."/>
            <person name="Pan Y.S."/>
            <person name="Xia L.Y."/>
            <person name="Li J."/>
            <person name="Zhao F."/>
            <person name="Cao W.C."/>
        </authorList>
    </citation>
    <scope>NUCLEOTIDE SEQUENCE [LARGE SCALE GENOMIC DNA]</scope>
    <source>
        <strain evidence="1">HaeL-2018</strain>
    </source>
</reference>
<protein>
    <submittedName>
        <fullName evidence="1">Uncharacterized protein</fullName>
    </submittedName>
</protein>
<comment type="caution">
    <text evidence="1">The sequence shown here is derived from an EMBL/GenBank/DDBJ whole genome shotgun (WGS) entry which is preliminary data.</text>
</comment>
<evidence type="ECO:0000313" key="2">
    <source>
        <dbReference type="Proteomes" id="UP000821853"/>
    </source>
</evidence>
<name>A0A9J6GVQ9_HAELO</name>
<proteinExistence type="predicted"/>
<accession>A0A9J6GVQ9</accession>